<feature type="binding site" evidence="8">
    <location>
        <position position="174"/>
    </location>
    <ligand>
        <name>pyrroloquinoline quinone</name>
        <dbReference type="ChEBI" id="CHEBI:58442"/>
    </ligand>
</feature>
<evidence type="ECO:0000256" key="3">
    <source>
        <dbReference type="ARBA" id="ARBA00022729"/>
    </source>
</evidence>
<dbReference type="CDD" id="cd10278">
    <property type="entry name" value="PQQ_MDH"/>
    <property type="match status" value="1"/>
</dbReference>
<keyword evidence="10" id="KW-1015">Disulfide bond</keyword>
<evidence type="ECO:0000259" key="12">
    <source>
        <dbReference type="Pfam" id="PF01011"/>
    </source>
</evidence>
<dbReference type="AlphaFoldDB" id="C8S0N8"/>
<dbReference type="InterPro" id="IPR011047">
    <property type="entry name" value="Quinoprotein_ADH-like_sf"/>
</dbReference>
<dbReference type="GO" id="GO:0030288">
    <property type="term" value="C:outer membrane-bounded periplasmic space"/>
    <property type="evidence" value="ECO:0007669"/>
    <property type="project" value="InterPro"/>
</dbReference>
<name>C8S0N8_9RHOB</name>
<dbReference type="PANTHER" id="PTHR32303:SF4">
    <property type="entry name" value="QUINOPROTEIN GLUCOSE DEHYDROGENASE"/>
    <property type="match status" value="1"/>
</dbReference>
<feature type="binding site" evidence="9">
    <location>
        <position position="192"/>
    </location>
    <ligand>
        <name>Ca(2+)</name>
        <dbReference type="ChEBI" id="CHEBI:29108"/>
    </ligand>
</feature>
<dbReference type="eggNOG" id="COG4993">
    <property type="taxonomic scope" value="Bacteria"/>
</dbReference>
<feature type="binding site" evidence="8">
    <location>
        <position position="256"/>
    </location>
    <ligand>
        <name>pyrroloquinoline quinone</name>
        <dbReference type="ChEBI" id="CHEBI:58442"/>
    </ligand>
</feature>
<dbReference type="STRING" id="371731.Rsw2DRAFT_1616"/>
<feature type="binding site" evidence="9">
    <location>
        <position position="318"/>
    </location>
    <ligand>
        <name>Ca(2+)</name>
        <dbReference type="ChEBI" id="CHEBI:29108"/>
    </ligand>
</feature>
<dbReference type="InterPro" id="IPR018391">
    <property type="entry name" value="PQQ_b-propeller_rpt"/>
</dbReference>
<dbReference type="GO" id="GO:0005509">
    <property type="term" value="F:calcium ion binding"/>
    <property type="evidence" value="ECO:0007669"/>
    <property type="project" value="InterPro"/>
</dbReference>
<comment type="cofactor">
    <cofactor evidence="9">
        <name>Ca(2+)</name>
        <dbReference type="ChEBI" id="CHEBI:29108"/>
    </cofactor>
    <text evidence="9">Binds 1 Ca(2+) ion per subunit.</text>
</comment>
<evidence type="ECO:0000256" key="8">
    <source>
        <dbReference type="PIRSR" id="PIRSR617512-2"/>
    </source>
</evidence>
<evidence type="ECO:0000256" key="1">
    <source>
        <dbReference type="ARBA" id="ARBA00008156"/>
    </source>
</evidence>
<accession>C8S0N8</accession>
<evidence type="ECO:0000256" key="5">
    <source>
        <dbReference type="ARBA" id="ARBA00022891"/>
    </source>
</evidence>
<dbReference type="RefSeq" id="WP_008029845.1">
    <property type="nucleotide sequence ID" value="NZ_ACYY01000009.1"/>
</dbReference>
<keyword evidence="4 9" id="KW-0106">Calcium</keyword>
<evidence type="ECO:0000256" key="7">
    <source>
        <dbReference type="PIRSR" id="PIRSR617512-1"/>
    </source>
</evidence>
<protein>
    <submittedName>
        <fullName evidence="13">PQQ-dependent dehydrogenase, methanol/ethanol family</fullName>
    </submittedName>
</protein>
<feature type="domain" description="Pyrrolo-quinoline quinone repeat" evidence="12">
    <location>
        <begin position="491"/>
        <end position="549"/>
    </location>
</feature>
<reference evidence="13 14" key="1">
    <citation type="submission" date="2009-08" db="EMBL/GenBank/DDBJ databases">
        <title>The draft genome of Rhodobacter sp. SW2.</title>
        <authorList>
            <consortium name="US DOE Joint Genome Institute (JGI-PGF)"/>
            <person name="Lucas S."/>
            <person name="Copeland A."/>
            <person name="Lapidus A."/>
            <person name="Glavina del Rio T."/>
            <person name="Tice H."/>
            <person name="Bruce D."/>
            <person name="Goodwin L."/>
            <person name="Pitluck S."/>
            <person name="Larimer F."/>
            <person name="Land M.L."/>
            <person name="Hauser L."/>
            <person name="Emerson D."/>
        </authorList>
    </citation>
    <scope>NUCLEOTIDE SEQUENCE [LARGE SCALE GENOMIC DNA]</scope>
    <source>
        <strain evidence="13 14">SW2</strain>
    </source>
</reference>
<dbReference type="Gene3D" id="2.140.10.10">
    <property type="entry name" value="Quinoprotein alcohol dehydrogenase-like superfamily"/>
    <property type="match status" value="1"/>
</dbReference>
<dbReference type="EMBL" id="ACYY01000009">
    <property type="protein sequence ID" value="EEW25329.1"/>
    <property type="molecule type" value="Genomic_DNA"/>
</dbReference>
<feature type="binding site" evidence="9">
    <location>
        <position position="276"/>
    </location>
    <ligand>
        <name>Ca(2+)</name>
        <dbReference type="ChEBI" id="CHEBI:29108"/>
    </ligand>
</feature>
<feature type="signal peptide" evidence="11">
    <location>
        <begin position="1"/>
        <end position="21"/>
    </location>
</feature>
<comment type="cofactor">
    <cofactor evidence="8">
        <name>pyrroloquinoline quinone</name>
        <dbReference type="ChEBI" id="CHEBI:58442"/>
    </cofactor>
    <text evidence="8">Binds 1 PQQ group per subunit.</text>
</comment>
<evidence type="ECO:0000256" key="2">
    <source>
        <dbReference type="ARBA" id="ARBA00022723"/>
    </source>
</evidence>
<dbReference type="OrthoDB" id="9794322at2"/>
<dbReference type="InterPro" id="IPR001479">
    <property type="entry name" value="Quinoprotein_DH_CS"/>
</dbReference>
<feature type="binding site" evidence="8">
    <location>
        <position position="76"/>
    </location>
    <ligand>
        <name>pyrroloquinoline quinone</name>
        <dbReference type="ChEBI" id="CHEBI:58442"/>
    </ligand>
</feature>
<feature type="binding site" evidence="8">
    <location>
        <position position="130"/>
    </location>
    <ligand>
        <name>pyrroloquinoline quinone</name>
        <dbReference type="ChEBI" id="CHEBI:58442"/>
    </ligand>
</feature>
<dbReference type="InterPro" id="IPR017512">
    <property type="entry name" value="PQQ_MeOH/EtOH_DH"/>
</dbReference>
<feature type="disulfide bond" evidence="10">
    <location>
        <begin position="124"/>
        <end position="125"/>
    </location>
</feature>
<dbReference type="GO" id="GO:0016020">
    <property type="term" value="C:membrane"/>
    <property type="evidence" value="ECO:0007669"/>
    <property type="project" value="InterPro"/>
</dbReference>
<dbReference type="PANTHER" id="PTHR32303">
    <property type="entry name" value="QUINOPROTEIN ALCOHOL DEHYDROGENASE (CYTOCHROME C)"/>
    <property type="match status" value="1"/>
</dbReference>
<dbReference type="SUPFAM" id="SSF50998">
    <property type="entry name" value="Quinoprotein alcohol dehydrogenase-like"/>
    <property type="match status" value="1"/>
</dbReference>
<feature type="domain" description="Pyrrolo-quinoline quinone repeat" evidence="12">
    <location>
        <begin position="35"/>
        <end position="361"/>
    </location>
</feature>
<evidence type="ECO:0000256" key="11">
    <source>
        <dbReference type="SAM" id="SignalP"/>
    </source>
</evidence>
<sequence length="600" mass="64576">MNRIILLTTALSLGGALSVSANPALQALIDDPNQWVIQTGDYANQRYSELDQINTGNVADLQVAWTFSTGVLRGHEGSPLVVGDIMYVHSPFPNKVYALDLNDNGKIIWRYEPVQDPTVIPVMCCDTVNRGVAYADGKIFLHQADTTVVALDALTGAVVWSVKNGDPTKGETNTATVMPVKDKLIVGISGGEFGVRGSVTAYNIADGSLAWRGYSMGPDSDTLIDPVNTTHLGKPVGPDSGTNTWEGDQWKIGGGTTWGWYSYDPELNLIYYGSGNPSTWNPSQRPGDNRWSMTIWARDADTGVAKWVYQMTPHDEWDFDGVNEMVLTEQQIGGVDRKLLTHFDRNGFGYTLDRVTGELLVAQKYDPQVNWASEVVMDPASDQYGRPQVVAAYSTQQNGEDVNSTGICPAALGSKDQQPSAYSPKTQLHYVPTNHVCMDYEPFRVSYTAGQPYVGATLAMYPAPDSHGGMGNFIAWDAKEGKIKWSLPEQFSVWSGALATAGDVVFYGTLEGYLKAVDANTGAELYRFKTPSGIIGNVMTYGHGGKQYVAVYSGVGGWAGIGLAAGLTNPNDGLGAVGGYAALSDYTALGGTLTVFALPD</sequence>
<evidence type="ECO:0000256" key="10">
    <source>
        <dbReference type="PIRSR" id="PIRSR617512-4"/>
    </source>
</evidence>
<gene>
    <name evidence="13" type="ORF">Rsw2DRAFT_1616</name>
</gene>
<keyword evidence="5 8" id="KW-0634">PQQ</keyword>
<evidence type="ECO:0000256" key="9">
    <source>
        <dbReference type="PIRSR" id="PIRSR617512-3"/>
    </source>
</evidence>
<evidence type="ECO:0000313" key="13">
    <source>
        <dbReference type="EMBL" id="EEW25329.1"/>
    </source>
</evidence>
<keyword evidence="2 9" id="KW-0479">Metal-binding</keyword>
<comment type="caution">
    <text evidence="13">The sequence shown here is derived from an EMBL/GenBank/DDBJ whole genome shotgun (WGS) entry which is preliminary data.</text>
</comment>
<dbReference type="InterPro" id="IPR002372">
    <property type="entry name" value="PQQ_rpt_dom"/>
</dbReference>
<dbReference type="GO" id="GO:0070968">
    <property type="term" value="F:pyrroloquinoline quinone binding"/>
    <property type="evidence" value="ECO:0007669"/>
    <property type="project" value="UniProtKB-ARBA"/>
</dbReference>
<evidence type="ECO:0000313" key="14">
    <source>
        <dbReference type="Proteomes" id="UP000010121"/>
    </source>
</evidence>
<dbReference type="PROSITE" id="PS00364">
    <property type="entry name" value="BACTERIAL_PQQ_2"/>
    <property type="match status" value="1"/>
</dbReference>
<proteinExistence type="inferred from homology"/>
<dbReference type="FunFam" id="2.140.10.10:FF:000003">
    <property type="entry name" value="Methanol dehydrogenase, large subunit"/>
    <property type="match status" value="1"/>
</dbReference>
<dbReference type="GO" id="GO:0016614">
    <property type="term" value="F:oxidoreductase activity, acting on CH-OH group of donors"/>
    <property type="evidence" value="ECO:0007669"/>
    <property type="project" value="InterPro"/>
</dbReference>
<dbReference type="Proteomes" id="UP000010121">
    <property type="component" value="Unassembled WGS sequence"/>
</dbReference>
<dbReference type="Pfam" id="PF01011">
    <property type="entry name" value="PQQ"/>
    <property type="match status" value="2"/>
</dbReference>
<comment type="similarity">
    <text evidence="1">Belongs to the bacterial PQQ dehydrogenase family.</text>
</comment>
<dbReference type="NCBIfam" id="TIGR03075">
    <property type="entry name" value="PQQ_enz_alc_DH"/>
    <property type="match status" value="1"/>
</dbReference>
<evidence type="ECO:0000256" key="4">
    <source>
        <dbReference type="ARBA" id="ARBA00022837"/>
    </source>
</evidence>
<feature type="active site" description="Proton acceptor" evidence="7">
    <location>
        <position position="318"/>
    </location>
</feature>
<evidence type="ECO:0000256" key="6">
    <source>
        <dbReference type="ARBA" id="ARBA00023002"/>
    </source>
</evidence>
<feature type="chain" id="PRO_5002990455" evidence="11">
    <location>
        <begin position="22"/>
        <end position="600"/>
    </location>
</feature>
<organism evidence="13 14">
    <name type="scientific">Rhodobacter ferrooxidans</name>
    <dbReference type="NCBI Taxonomy" id="371731"/>
    <lineage>
        <taxon>Bacteria</taxon>
        <taxon>Pseudomonadati</taxon>
        <taxon>Pseudomonadota</taxon>
        <taxon>Alphaproteobacteria</taxon>
        <taxon>Rhodobacterales</taxon>
        <taxon>Rhodobacter group</taxon>
        <taxon>Rhodobacter</taxon>
    </lineage>
</organism>
<keyword evidence="14" id="KW-1185">Reference proteome</keyword>
<dbReference type="SMART" id="SM00564">
    <property type="entry name" value="PQQ"/>
    <property type="match status" value="5"/>
</dbReference>
<keyword evidence="3 11" id="KW-0732">Signal</keyword>
<keyword evidence="6" id="KW-0560">Oxidoreductase</keyword>